<evidence type="ECO:0000256" key="4">
    <source>
        <dbReference type="ARBA" id="ARBA00021581"/>
    </source>
</evidence>
<dbReference type="PANTHER" id="PTHR30622:SF4">
    <property type="entry name" value="UNDECAPRENYL-DIPHOSPHATASE"/>
    <property type="match status" value="1"/>
</dbReference>
<feature type="transmembrane region" description="Helical" evidence="12">
    <location>
        <begin position="73"/>
        <end position="95"/>
    </location>
</feature>
<gene>
    <name evidence="13" type="ORF">METZ01_LOCUS218199</name>
</gene>
<dbReference type="EMBL" id="UINC01051326">
    <property type="protein sequence ID" value="SVB65345.1"/>
    <property type="molecule type" value="Genomic_DNA"/>
</dbReference>
<evidence type="ECO:0000256" key="6">
    <source>
        <dbReference type="ARBA" id="ARBA00022692"/>
    </source>
</evidence>
<evidence type="ECO:0000256" key="11">
    <source>
        <dbReference type="ARBA" id="ARBA00047594"/>
    </source>
</evidence>
<feature type="transmembrane region" description="Helical" evidence="12">
    <location>
        <begin position="34"/>
        <end position="52"/>
    </location>
</feature>
<accession>A0A382FS09</accession>
<feature type="transmembrane region" description="Helical" evidence="12">
    <location>
        <begin position="232"/>
        <end position="252"/>
    </location>
</feature>
<evidence type="ECO:0000313" key="13">
    <source>
        <dbReference type="EMBL" id="SVB65345.1"/>
    </source>
</evidence>
<dbReference type="Pfam" id="PF02673">
    <property type="entry name" value="BacA"/>
    <property type="match status" value="1"/>
</dbReference>
<keyword evidence="6 12" id="KW-0812">Transmembrane</keyword>
<dbReference type="HAMAP" id="MF_01006">
    <property type="entry name" value="Undec_diphosphatase"/>
    <property type="match status" value="1"/>
</dbReference>
<evidence type="ECO:0000256" key="8">
    <source>
        <dbReference type="ARBA" id="ARBA00022989"/>
    </source>
</evidence>
<dbReference type="EC" id="3.6.1.27" evidence="3"/>
<dbReference type="PANTHER" id="PTHR30622">
    <property type="entry name" value="UNDECAPRENYL-DIPHOSPHATASE"/>
    <property type="match status" value="1"/>
</dbReference>
<evidence type="ECO:0000256" key="3">
    <source>
        <dbReference type="ARBA" id="ARBA00012374"/>
    </source>
</evidence>
<keyword evidence="7" id="KW-0378">Hydrolase</keyword>
<evidence type="ECO:0000256" key="10">
    <source>
        <dbReference type="ARBA" id="ARBA00032707"/>
    </source>
</evidence>
<feature type="non-terminal residue" evidence="13">
    <location>
        <position position="1"/>
    </location>
</feature>
<evidence type="ECO:0000256" key="5">
    <source>
        <dbReference type="ARBA" id="ARBA00022475"/>
    </source>
</evidence>
<reference evidence="13" key="1">
    <citation type="submission" date="2018-05" db="EMBL/GenBank/DDBJ databases">
        <authorList>
            <person name="Lanie J.A."/>
            <person name="Ng W.-L."/>
            <person name="Kazmierczak K.M."/>
            <person name="Andrzejewski T.M."/>
            <person name="Davidsen T.M."/>
            <person name="Wayne K.J."/>
            <person name="Tettelin H."/>
            <person name="Glass J.I."/>
            <person name="Rusch D."/>
            <person name="Podicherti R."/>
            <person name="Tsui H.-C.T."/>
            <person name="Winkler M.E."/>
        </authorList>
    </citation>
    <scope>NUCLEOTIDE SEQUENCE</scope>
</reference>
<evidence type="ECO:0000256" key="9">
    <source>
        <dbReference type="ARBA" id="ARBA00023136"/>
    </source>
</evidence>
<feature type="transmembrane region" description="Helical" evidence="12">
    <location>
        <begin position="201"/>
        <end position="220"/>
    </location>
</feature>
<evidence type="ECO:0000256" key="12">
    <source>
        <dbReference type="SAM" id="Phobius"/>
    </source>
</evidence>
<sequence>VLGVVQGATEFLPVSSSGHLVIGQSVLGINMPGVVFEVSVHLATAISILFAYRSRVAKLLVGALRLDARALRYLALLVVASLPAGIAGTLGGSFFEALFESPAVVGVALLMTGGVLWTSRRVLTSATDPLPGWGGALLIGIAQAFAIVPGVSRSGATVVAALWSGVEAREAAAFSFLMAVPAIVGAALIQLPQMGNVGGPSWLLLGVGALTAGITGVLAIRTFVAMLGNRSFFLFAPYCWLAGGIFLFYLMLS</sequence>
<comment type="similarity">
    <text evidence="2">Belongs to the UppP family.</text>
</comment>
<proteinExistence type="inferred from homology"/>
<evidence type="ECO:0000256" key="2">
    <source>
        <dbReference type="ARBA" id="ARBA00010621"/>
    </source>
</evidence>
<organism evidence="13">
    <name type="scientific">marine metagenome</name>
    <dbReference type="NCBI Taxonomy" id="408172"/>
    <lineage>
        <taxon>unclassified sequences</taxon>
        <taxon>metagenomes</taxon>
        <taxon>ecological metagenomes</taxon>
    </lineage>
</organism>
<feature type="transmembrane region" description="Helical" evidence="12">
    <location>
        <begin position="171"/>
        <end position="189"/>
    </location>
</feature>
<evidence type="ECO:0000256" key="7">
    <source>
        <dbReference type="ARBA" id="ARBA00022801"/>
    </source>
</evidence>
<keyword evidence="9 12" id="KW-0472">Membrane</keyword>
<dbReference type="AlphaFoldDB" id="A0A382FS09"/>
<name>A0A382FS09_9ZZZZ</name>
<dbReference type="GO" id="GO:0050380">
    <property type="term" value="F:undecaprenyl-diphosphatase activity"/>
    <property type="evidence" value="ECO:0007669"/>
    <property type="project" value="UniProtKB-EC"/>
</dbReference>
<dbReference type="GO" id="GO:0005886">
    <property type="term" value="C:plasma membrane"/>
    <property type="evidence" value="ECO:0007669"/>
    <property type="project" value="UniProtKB-SubCell"/>
</dbReference>
<keyword evidence="5" id="KW-1003">Cell membrane</keyword>
<dbReference type="InterPro" id="IPR003824">
    <property type="entry name" value="UppP"/>
</dbReference>
<evidence type="ECO:0000256" key="1">
    <source>
        <dbReference type="ARBA" id="ARBA00004651"/>
    </source>
</evidence>
<feature type="transmembrane region" description="Helical" evidence="12">
    <location>
        <begin position="130"/>
        <end position="151"/>
    </location>
</feature>
<keyword evidence="8 12" id="KW-1133">Transmembrane helix</keyword>
<comment type="subcellular location">
    <subcellularLocation>
        <location evidence="1">Cell membrane</location>
        <topology evidence="1">Multi-pass membrane protein</topology>
    </subcellularLocation>
</comment>
<comment type="catalytic activity">
    <reaction evidence="11">
        <text>di-trans,octa-cis-undecaprenyl diphosphate + H2O = di-trans,octa-cis-undecaprenyl phosphate + phosphate + H(+)</text>
        <dbReference type="Rhea" id="RHEA:28094"/>
        <dbReference type="ChEBI" id="CHEBI:15377"/>
        <dbReference type="ChEBI" id="CHEBI:15378"/>
        <dbReference type="ChEBI" id="CHEBI:43474"/>
        <dbReference type="ChEBI" id="CHEBI:58405"/>
        <dbReference type="ChEBI" id="CHEBI:60392"/>
        <dbReference type="EC" id="3.6.1.27"/>
    </reaction>
</comment>
<protein>
    <recommendedName>
        <fullName evidence="4">Undecaprenyl-diphosphatase</fullName>
        <ecNumber evidence="3">3.6.1.27</ecNumber>
    </recommendedName>
    <alternativeName>
        <fullName evidence="10">Undecaprenyl pyrophosphate phosphatase</fullName>
    </alternativeName>
</protein>